<organism evidence="3 4">
    <name type="scientific">Niallia oryzisoli</name>
    <dbReference type="NCBI Taxonomy" id="1737571"/>
    <lineage>
        <taxon>Bacteria</taxon>
        <taxon>Bacillati</taxon>
        <taxon>Bacillota</taxon>
        <taxon>Bacilli</taxon>
        <taxon>Bacillales</taxon>
        <taxon>Bacillaceae</taxon>
        <taxon>Niallia</taxon>
    </lineage>
</organism>
<evidence type="ECO:0000256" key="1">
    <source>
        <dbReference type="ARBA" id="ARBA00023125"/>
    </source>
</evidence>
<dbReference type="Gene3D" id="1.10.260.40">
    <property type="entry name" value="lambda repressor-like DNA-binding domains"/>
    <property type="match status" value="1"/>
</dbReference>
<keyword evidence="4" id="KW-1185">Reference proteome</keyword>
<evidence type="ECO:0000313" key="3">
    <source>
        <dbReference type="EMBL" id="WVX80680.1"/>
    </source>
</evidence>
<sequence length="89" mass="10710">MEIDYPSIRMGLVFEDVRRRNHMNQEELAHRSGLNRTTISDIERDVNRPTLDSFIKLAFAYQMKPSELFQEIEKKTNLLDYQNKIEEEY</sequence>
<dbReference type="InterPro" id="IPR010982">
    <property type="entry name" value="Lambda_DNA-bd_dom_sf"/>
</dbReference>
<accession>A0ABZ2CDX7</accession>
<dbReference type="Proteomes" id="UP001357223">
    <property type="component" value="Chromosome"/>
</dbReference>
<protein>
    <submittedName>
        <fullName evidence="3">Helix-turn-helix transcriptional regulator</fullName>
    </submittedName>
</protein>
<feature type="domain" description="HTH cro/C1-type" evidence="2">
    <location>
        <begin position="18"/>
        <end position="68"/>
    </location>
</feature>
<gene>
    <name evidence="3" type="ORF">R4Z09_26125</name>
</gene>
<dbReference type="PROSITE" id="PS50943">
    <property type="entry name" value="HTH_CROC1"/>
    <property type="match status" value="1"/>
</dbReference>
<reference evidence="3 4" key="1">
    <citation type="submission" date="2023-10" db="EMBL/GenBank/DDBJ databases">
        <title>Niallia locisalis sp.nov. isolated from a salt pond sample.</title>
        <authorList>
            <person name="Li X.-J."/>
            <person name="Dong L."/>
        </authorList>
    </citation>
    <scope>NUCLEOTIDE SEQUENCE [LARGE SCALE GENOMIC DNA]</scope>
    <source>
        <strain evidence="3 4">DSM 29761</strain>
    </source>
</reference>
<dbReference type="InterPro" id="IPR001387">
    <property type="entry name" value="Cro/C1-type_HTH"/>
</dbReference>
<proteinExistence type="predicted"/>
<dbReference type="PANTHER" id="PTHR46797:SF1">
    <property type="entry name" value="METHYLPHOSPHONATE SYNTHASE"/>
    <property type="match status" value="1"/>
</dbReference>
<dbReference type="PANTHER" id="PTHR46797">
    <property type="entry name" value="HTH-TYPE TRANSCRIPTIONAL REGULATOR"/>
    <property type="match status" value="1"/>
</dbReference>
<evidence type="ECO:0000259" key="2">
    <source>
        <dbReference type="PROSITE" id="PS50943"/>
    </source>
</evidence>
<name>A0ABZ2CDX7_9BACI</name>
<dbReference type="SUPFAM" id="SSF47413">
    <property type="entry name" value="lambda repressor-like DNA-binding domains"/>
    <property type="match status" value="1"/>
</dbReference>
<dbReference type="SMART" id="SM00530">
    <property type="entry name" value="HTH_XRE"/>
    <property type="match status" value="1"/>
</dbReference>
<evidence type="ECO:0000313" key="4">
    <source>
        <dbReference type="Proteomes" id="UP001357223"/>
    </source>
</evidence>
<dbReference type="InterPro" id="IPR050807">
    <property type="entry name" value="TransReg_Diox_bact_type"/>
</dbReference>
<keyword evidence="1" id="KW-0238">DNA-binding</keyword>
<dbReference type="RefSeq" id="WP_338449611.1">
    <property type="nucleotide sequence ID" value="NZ_CP137640.1"/>
</dbReference>
<dbReference type="CDD" id="cd00093">
    <property type="entry name" value="HTH_XRE"/>
    <property type="match status" value="1"/>
</dbReference>
<dbReference type="Pfam" id="PF01381">
    <property type="entry name" value="HTH_3"/>
    <property type="match status" value="1"/>
</dbReference>
<dbReference type="EMBL" id="CP137640">
    <property type="protein sequence ID" value="WVX80680.1"/>
    <property type="molecule type" value="Genomic_DNA"/>
</dbReference>